<evidence type="ECO:0000313" key="3">
    <source>
        <dbReference type="EMBL" id="SEJ53241.1"/>
    </source>
</evidence>
<evidence type="ECO:0000256" key="2">
    <source>
        <dbReference type="SAM" id="SignalP"/>
    </source>
</evidence>
<dbReference type="STRING" id="1227549.SAMN05444007_105154"/>
<protein>
    <recommendedName>
        <fullName evidence="5">AAA+ family ATPase</fullName>
    </recommendedName>
</protein>
<gene>
    <name evidence="3" type="ORF">SAMN05444007_105154</name>
</gene>
<dbReference type="Proteomes" id="UP000199379">
    <property type="component" value="Unassembled WGS sequence"/>
</dbReference>
<organism evidence="3 4">
    <name type="scientific">Cribrihabitans marinus</name>
    <dbReference type="NCBI Taxonomy" id="1227549"/>
    <lineage>
        <taxon>Bacteria</taxon>
        <taxon>Pseudomonadati</taxon>
        <taxon>Pseudomonadota</taxon>
        <taxon>Alphaproteobacteria</taxon>
        <taxon>Rhodobacterales</taxon>
        <taxon>Paracoccaceae</taxon>
        <taxon>Cribrihabitans</taxon>
    </lineage>
</organism>
<sequence>MKRLAALAFAALIAAPAQAEEPEGKSLMEQGAELFLEGLRQEMSPALEDLQDLAREFGPAMAGFLQEMGPALAELADEVKDWSVYHPPEILPNGDIIIRRKVPEDRPDPVPEESLPEPGPGGAIEL</sequence>
<name>A0A1H6ZIM3_9RHOB</name>
<proteinExistence type="predicted"/>
<dbReference type="RefSeq" id="WP_092365998.1">
    <property type="nucleotide sequence ID" value="NZ_BMGV01000005.1"/>
</dbReference>
<evidence type="ECO:0000256" key="1">
    <source>
        <dbReference type="SAM" id="MobiDB-lite"/>
    </source>
</evidence>
<keyword evidence="2" id="KW-0732">Signal</keyword>
<evidence type="ECO:0000313" key="4">
    <source>
        <dbReference type="Proteomes" id="UP000199379"/>
    </source>
</evidence>
<accession>A0A1H6ZIM3</accession>
<feature type="region of interest" description="Disordered" evidence="1">
    <location>
        <begin position="100"/>
        <end position="126"/>
    </location>
</feature>
<feature type="signal peptide" evidence="2">
    <location>
        <begin position="1"/>
        <end position="19"/>
    </location>
</feature>
<evidence type="ECO:0008006" key="5">
    <source>
        <dbReference type="Google" id="ProtNLM"/>
    </source>
</evidence>
<dbReference type="EMBL" id="FNYD01000005">
    <property type="protein sequence ID" value="SEJ53241.1"/>
    <property type="molecule type" value="Genomic_DNA"/>
</dbReference>
<dbReference type="AlphaFoldDB" id="A0A1H6ZIM3"/>
<feature type="compositionally biased region" description="Basic and acidic residues" evidence="1">
    <location>
        <begin position="100"/>
        <end position="109"/>
    </location>
</feature>
<reference evidence="3 4" key="1">
    <citation type="submission" date="2016-10" db="EMBL/GenBank/DDBJ databases">
        <authorList>
            <person name="de Groot N.N."/>
        </authorList>
    </citation>
    <scope>NUCLEOTIDE SEQUENCE [LARGE SCALE GENOMIC DNA]</scope>
    <source>
        <strain evidence="3 4">DSM 29340</strain>
    </source>
</reference>
<keyword evidence="4" id="KW-1185">Reference proteome</keyword>
<feature type="chain" id="PRO_5011668546" description="AAA+ family ATPase" evidence="2">
    <location>
        <begin position="20"/>
        <end position="126"/>
    </location>
</feature>
<dbReference type="OrthoDB" id="7308154at2"/>